<dbReference type="AlphaFoldDB" id="A0A9D3S158"/>
<dbReference type="GO" id="GO:0004520">
    <property type="term" value="F:DNA endonuclease activity"/>
    <property type="evidence" value="ECO:0007669"/>
    <property type="project" value="TreeGrafter"/>
</dbReference>
<feature type="region of interest" description="Disordered" evidence="2">
    <location>
        <begin position="392"/>
        <end position="481"/>
    </location>
</feature>
<organism evidence="4 5">
    <name type="scientific">Anguilla anguilla</name>
    <name type="common">European freshwater eel</name>
    <name type="synonym">Muraena anguilla</name>
    <dbReference type="NCBI Taxonomy" id="7936"/>
    <lineage>
        <taxon>Eukaryota</taxon>
        <taxon>Metazoa</taxon>
        <taxon>Chordata</taxon>
        <taxon>Craniata</taxon>
        <taxon>Vertebrata</taxon>
        <taxon>Euteleostomi</taxon>
        <taxon>Actinopterygii</taxon>
        <taxon>Neopterygii</taxon>
        <taxon>Teleostei</taxon>
        <taxon>Anguilliformes</taxon>
        <taxon>Anguillidae</taxon>
        <taxon>Anguilla</taxon>
    </lineage>
</organism>
<dbReference type="SMART" id="SM00248">
    <property type="entry name" value="ANK"/>
    <property type="match status" value="4"/>
</dbReference>
<evidence type="ECO:0000256" key="2">
    <source>
        <dbReference type="SAM" id="MobiDB-lite"/>
    </source>
</evidence>
<dbReference type="InterPro" id="IPR036770">
    <property type="entry name" value="Ankyrin_rpt-contain_sf"/>
</dbReference>
<evidence type="ECO:0000313" key="4">
    <source>
        <dbReference type="EMBL" id="KAG5850815.1"/>
    </source>
</evidence>
<dbReference type="PROSITE" id="PS50954">
    <property type="entry name" value="LEM"/>
    <property type="match status" value="1"/>
</dbReference>
<evidence type="ECO:0000313" key="5">
    <source>
        <dbReference type="Proteomes" id="UP001044222"/>
    </source>
</evidence>
<comment type="caution">
    <text evidence="4">The sequence shown here is derived from an EMBL/GenBank/DDBJ whole genome shotgun (WGS) entry which is preliminary data.</text>
</comment>
<dbReference type="GO" id="GO:0005737">
    <property type="term" value="C:cytoplasm"/>
    <property type="evidence" value="ECO:0007669"/>
    <property type="project" value="TreeGrafter"/>
</dbReference>
<dbReference type="SUPFAM" id="SSF48403">
    <property type="entry name" value="Ankyrin repeat"/>
    <property type="match status" value="1"/>
</dbReference>
<feature type="compositionally biased region" description="Basic and acidic residues" evidence="2">
    <location>
        <begin position="453"/>
        <end position="462"/>
    </location>
</feature>
<dbReference type="CDD" id="cd10454">
    <property type="entry name" value="GIY-YIG_COG3680_Meta"/>
    <property type="match status" value="1"/>
</dbReference>
<dbReference type="Pfam" id="PF12796">
    <property type="entry name" value="Ank_2"/>
    <property type="match status" value="1"/>
</dbReference>
<feature type="compositionally biased region" description="Low complexity" evidence="2">
    <location>
        <begin position="416"/>
        <end position="431"/>
    </location>
</feature>
<dbReference type="CDD" id="cd12934">
    <property type="entry name" value="LEM"/>
    <property type="match status" value="1"/>
</dbReference>
<dbReference type="SUPFAM" id="SSF63451">
    <property type="entry name" value="LEM domain"/>
    <property type="match status" value="1"/>
</dbReference>
<feature type="repeat" description="ANK" evidence="1">
    <location>
        <begin position="40"/>
        <end position="75"/>
    </location>
</feature>
<feature type="compositionally biased region" description="Polar residues" evidence="2">
    <location>
        <begin position="694"/>
        <end position="703"/>
    </location>
</feature>
<accession>A0A9D3S158</accession>
<evidence type="ECO:0000259" key="3">
    <source>
        <dbReference type="PROSITE" id="PS50954"/>
    </source>
</evidence>
<dbReference type="PROSITE" id="PS50088">
    <property type="entry name" value="ANK_REPEAT"/>
    <property type="match status" value="2"/>
</dbReference>
<dbReference type="Pfam" id="PF22945">
    <property type="entry name" value="LEM-3_GIY-YIG"/>
    <property type="match status" value="1"/>
</dbReference>
<name>A0A9D3S158_ANGAN</name>
<dbReference type="GO" id="GO:0000712">
    <property type="term" value="P:resolution of meiotic recombination intermediates"/>
    <property type="evidence" value="ECO:0007669"/>
    <property type="project" value="TreeGrafter"/>
</dbReference>
<sequence>MHSNRKNLATQLSQAVRDGEPRAVENLLSRGANPNLILRKGVAAVHLAVGIETEKRIRCLKLLLQHGADPNVRSVEDLTPLHVAALWGCYQNLKLLLQNGGDPSLKDQDGNQPVDLANQQENSKCAQLLQEYQSLDGTEAEEEDLPQFQYSFYRGHGSKVVPSSSCMEESTSASENSRFSDFNEGPLSSTRRSSCLNLSGTSNRPRFSGLSDITDLHLRRTLEWDRDSDWGVPSVLYSTRMSAAGSRAPSGTLPILQEGVALPNCSLLPSKDLDISAIQRQSSVFPHHEDPPCYSRLVSRKSVTFKDTDEYFPVFSADSPRKPVEQESSSLVDTTVDFSTYPNFLDSERTATLQHHQGIDVTSPDHVFVFSRDIDCASPDLDKTVMGHWLMEGGEMDEGGGEEFDKVIDPVQPPHSSGSSSGASQYSSCDSDQYTSALEPPLHHRCIPPSTEDAEKRSESRKCGTPPEAASFILPSSRAAPQEPTFPLKSLGAESLYPVLGEELKEHLLSKGHSHNDGYPALPNVPILWGSDPSNGVMTEAELPAMMNDLQLCAKSPLSKTGEDLQKGLVKAFSDTVPAAQSEREEDLHAGEFMHSSRASGALAKEEIEFPLTPSPFVTGRTRSRMSRSSLRTTGSPHTPLSASSLFDVTLSPPTRRLRRNNTGRTCDRQADGLRCTPNLSSNGLGAAPANAEIQGSQESETCSLRADGHQSSQRSDSQADTLIISRSMADTVIISGSLADTVILEDRNGESVPNSSGDGQVETSPSCPSNDVIEEKEFLTDDQSSLNGEGPNEVLNLVPPQVSPPRPNVEESWITDDVESSDSQSELHYTSPEPRKEPPATPASGGTPRYSMSRLSACHKPQTLANLSYTPGGRPLIVDVDEPVEYLYTDVEQGHELIECHLPPTANTSLSSNTSSSEDTVLYDWRSAMLGLGKENHLCQEEVLPDTKGLTDKELRCRLKELGEDPGPINRRTRPVYIQRLHRLQMKPNSQQPANQNSGYSTELAAALDRFALPNCFDEEMALCQQFDQPDQNRKWREGIIKSSFNYLLLDPRVTKNLPYRSQSMTPAECFQTFVGAIFYVGKGKRSRPYSHLYEALEYYRGDKISKKLCSKVQHILQVWNAGQGVISLHCFQNVIPVEAYTREACMVDAIGLKMLTNQKRGDYYGIVATWPLKQRRELGVHLLFRAMQIFLAEGERQLRPVDIRAGQ</sequence>
<feature type="region of interest" description="Disordered" evidence="2">
    <location>
        <begin position="749"/>
        <end position="854"/>
    </location>
</feature>
<evidence type="ECO:0000256" key="1">
    <source>
        <dbReference type="PROSITE-ProRule" id="PRU00023"/>
    </source>
</evidence>
<proteinExistence type="predicted"/>
<feature type="compositionally biased region" description="Polar residues" evidence="2">
    <location>
        <begin position="710"/>
        <end position="720"/>
    </location>
</feature>
<keyword evidence="5" id="KW-1185">Reference proteome</keyword>
<feature type="compositionally biased region" description="Polar residues" evidence="2">
    <location>
        <begin position="752"/>
        <end position="770"/>
    </location>
</feature>
<dbReference type="Pfam" id="PF03020">
    <property type="entry name" value="LEM"/>
    <property type="match status" value="1"/>
</dbReference>
<feature type="compositionally biased region" description="Low complexity" evidence="2">
    <location>
        <begin position="627"/>
        <end position="636"/>
    </location>
</feature>
<dbReference type="GO" id="GO:0005654">
    <property type="term" value="C:nucleoplasm"/>
    <property type="evidence" value="ECO:0007669"/>
    <property type="project" value="TreeGrafter"/>
</dbReference>
<dbReference type="PANTHER" id="PTHR46427">
    <property type="entry name" value="ANKYRIN REPEAT AND LEM DOMAIN-CONTAINING PROTEIN 1"/>
    <property type="match status" value="1"/>
</dbReference>
<gene>
    <name evidence="4" type="ORF">ANANG_G00086430</name>
</gene>
<keyword evidence="1" id="KW-0040">ANK repeat</keyword>
<dbReference type="Gene3D" id="1.25.40.20">
    <property type="entry name" value="Ankyrin repeat-containing domain"/>
    <property type="match status" value="1"/>
</dbReference>
<dbReference type="InterPro" id="IPR003887">
    <property type="entry name" value="LEM_dom"/>
</dbReference>
<dbReference type="GO" id="GO:0000724">
    <property type="term" value="P:double-strand break repair via homologous recombination"/>
    <property type="evidence" value="ECO:0007669"/>
    <property type="project" value="TreeGrafter"/>
</dbReference>
<dbReference type="EMBL" id="JAFIRN010000004">
    <property type="protein sequence ID" value="KAG5850815.1"/>
    <property type="molecule type" value="Genomic_DNA"/>
</dbReference>
<dbReference type="Proteomes" id="UP001044222">
    <property type="component" value="Unassembled WGS sequence"/>
</dbReference>
<dbReference type="InterPro" id="IPR034998">
    <property type="entry name" value="ANKLE1"/>
</dbReference>
<feature type="domain" description="LEM" evidence="3">
    <location>
        <begin position="945"/>
        <end position="989"/>
    </location>
</feature>
<dbReference type="InterPro" id="IPR011015">
    <property type="entry name" value="LEM/LEM-like_dom_sf"/>
</dbReference>
<feature type="region of interest" description="Disordered" evidence="2">
    <location>
        <begin position="614"/>
        <end position="720"/>
    </location>
</feature>
<dbReference type="SMART" id="SM00540">
    <property type="entry name" value="LEM"/>
    <property type="match status" value="1"/>
</dbReference>
<reference evidence="4" key="1">
    <citation type="submission" date="2021-01" db="EMBL/GenBank/DDBJ databases">
        <title>A chromosome-scale assembly of European eel, Anguilla anguilla.</title>
        <authorList>
            <person name="Henkel C."/>
            <person name="Jong-Raadsen S.A."/>
            <person name="Dufour S."/>
            <person name="Weltzien F.-A."/>
            <person name="Palstra A.P."/>
            <person name="Pelster B."/>
            <person name="Spaink H.P."/>
            <person name="Van Den Thillart G.E."/>
            <person name="Jansen H."/>
            <person name="Zahm M."/>
            <person name="Klopp C."/>
            <person name="Cedric C."/>
            <person name="Louis A."/>
            <person name="Berthelot C."/>
            <person name="Parey E."/>
            <person name="Roest Crollius H."/>
            <person name="Montfort J."/>
            <person name="Robinson-Rechavi M."/>
            <person name="Bucao C."/>
            <person name="Bouchez O."/>
            <person name="Gislard M."/>
            <person name="Lluch J."/>
            <person name="Milhes M."/>
            <person name="Lampietro C."/>
            <person name="Lopez Roques C."/>
            <person name="Donnadieu C."/>
            <person name="Braasch I."/>
            <person name="Desvignes T."/>
            <person name="Postlethwait J."/>
            <person name="Bobe J."/>
            <person name="Guiguen Y."/>
            <person name="Dirks R."/>
        </authorList>
    </citation>
    <scope>NUCLEOTIDE SEQUENCE</scope>
    <source>
        <strain evidence="4">Tag_6206</strain>
        <tissue evidence="4">Liver</tissue>
    </source>
</reference>
<dbReference type="Gene3D" id="1.10.720.40">
    <property type="match status" value="1"/>
</dbReference>
<feature type="compositionally biased region" description="Polar residues" evidence="2">
    <location>
        <begin position="637"/>
        <end position="647"/>
    </location>
</feature>
<protein>
    <recommendedName>
        <fullName evidence="3">LEM domain-containing protein</fullName>
    </recommendedName>
</protein>
<feature type="repeat" description="ANK" evidence="1">
    <location>
        <begin position="76"/>
        <end position="108"/>
    </location>
</feature>
<dbReference type="PANTHER" id="PTHR46427:SF1">
    <property type="entry name" value="ANKYRIN REPEAT AND LEM DOMAIN-CONTAINING PROTEIN 1"/>
    <property type="match status" value="1"/>
</dbReference>
<dbReference type="PROSITE" id="PS50297">
    <property type="entry name" value="ANK_REP_REGION"/>
    <property type="match status" value="2"/>
</dbReference>
<dbReference type="InterPro" id="IPR002110">
    <property type="entry name" value="Ankyrin_rpt"/>
</dbReference>